<sequence length="739" mass="83409">MGSSDILEGNKICFPGRSSRFFSSSHTLLRPRKKFSFAPSPEQLKVVRKSRTQNVVVSARPGSGKTATAEAIVAAKPYKRVLVLTYSRQLRLETGRRLRPYSNCRAFTFHEMARWLFGTLVRDDAELLEQRRIVMHGNQPPHWKFAPFDIIVLDEFQDCTDLIFWLVSCFIVANKQAKGGQSARLVVLGDERQSIYRFRGADSRYLTLAPELLGPIARYPWDSIPLSQSFRLPDQSVRFINDVFLGGEPYITGAKPGPKPIVLRCNPFSSFALAKKLLLLIKRHGVENSAILAPSVRKNVPLRRVTNILAEKYGVPIAVSTNAEVPLDDRVTKGKMCVSTIHQFKGSERDLIILFGMDCSFFDYFGRGLPDDCCPNEIFVALTRAAKQLVLVHDDNGRVMPFVSVEALYEAAEIVNLTDNQAKIAPPHAPSRALELGFTLPRSIAVRDMARHMRDDFLNDIFKRYLYIRKLSPLPEDEHIDLPDVVRSDPAGRYHEAVSDLNGLVIFAACEYDLAGTLTALGYDKDVIGDIVPPVTPQQHATWLCRRACEYEAHLSGYLPRNIQLKNHAFDWIKPAHLALARKRLQELVRDSAAELMFEVKLEEKFKIGNKTTMLHGQADIVGVSSTSDPNDSGKVESLWEVKFVSQFSNEHVVQACVYAYLLALRSREVPRTILYNARNGQKWEITSKNGRDGLRRMIESILRQKNTITGEVENKEFIETCARTRREVDACGDDEEGN</sequence>
<name>A0A4Q4TTN3_9PEZI</name>
<accession>A0A4Q4TTN3</accession>
<dbReference type="EMBL" id="QJNU01000054">
    <property type="protein sequence ID" value="RYP08853.1"/>
    <property type="molecule type" value="Genomic_DNA"/>
</dbReference>
<dbReference type="Gene3D" id="3.40.50.300">
    <property type="entry name" value="P-loop containing nucleotide triphosphate hydrolases"/>
    <property type="match status" value="2"/>
</dbReference>
<dbReference type="InterPro" id="IPR000212">
    <property type="entry name" value="DNA_helicase_UvrD/REP"/>
</dbReference>
<dbReference type="SUPFAM" id="SSF52540">
    <property type="entry name" value="P-loop containing nucleoside triphosphate hydrolases"/>
    <property type="match status" value="1"/>
</dbReference>
<dbReference type="InterPro" id="IPR011604">
    <property type="entry name" value="PDDEXK-like_dom_sf"/>
</dbReference>
<evidence type="ECO:0000313" key="2">
    <source>
        <dbReference type="EMBL" id="RYP08853.1"/>
    </source>
</evidence>
<reference evidence="2 3" key="1">
    <citation type="submission" date="2018-06" db="EMBL/GenBank/DDBJ databases">
        <title>Complete Genomes of Monosporascus.</title>
        <authorList>
            <person name="Robinson A.J."/>
            <person name="Natvig D.O."/>
        </authorList>
    </citation>
    <scope>NUCLEOTIDE SEQUENCE [LARGE SCALE GENOMIC DNA]</scope>
    <source>
        <strain evidence="2 3">CBS 110550</strain>
    </source>
</reference>
<proteinExistence type="predicted"/>
<dbReference type="Proteomes" id="UP000293360">
    <property type="component" value="Unassembled WGS sequence"/>
</dbReference>
<dbReference type="Pfam" id="PF13245">
    <property type="entry name" value="AAA_19"/>
    <property type="match status" value="1"/>
</dbReference>
<feature type="domain" description="UvrD-like helicase C-terminal" evidence="1">
    <location>
        <begin position="337"/>
        <end position="392"/>
    </location>
</feature>
<evidence type="ECO:0000313" key="3">
    <source>
        <dbReference type="Proteomes" id="UP000293360"/>
    </source>
</evidence>
<comment type="caution">
    <text evidence="2">The sequence shown here is derived from an EMBL/GenBank/DDBJ whole genome shotgun (WGS) entry which is preliminary data.</text>
</comment>
<dbReference type="GO" id="GO:0043138">
    <property type="term" value="F:3'-5' DNA helicase activity"/>
    <property type="evidence" value="ECO:0007669"/>
    <property type="project" value="TreeGrafter"/>
</dbReference>
<dbReference type="InterPro" id="IPR027417">
    <property type="entry name" value="P-loop_NTPase"/>
</dbReference>
<organism evidence="2 3">
    <name type="scientific">Monosporascus ibericus</name>
    <dbReference type="NCBI Taxonomy" id="155417"/>
    <lineage>
        <taxon>Eukaryota</taxon>
        <taxon>Fungi</taxon>
        <taxon>Dikarya</taxon>
        <taxon>Ascomycota</taxon>
        <taxon>Pezizomycotina</taxon>
        <taxon>Sordariomycetes</taxon>
        <taxon>Xylariomycetidae</taxon>
        <taxon>Xylariales</taxon>
        <taxon>Xylariales incertae sedis</taxon>
        <taxon>Monosporascus</taxon>
    </lineage>
</organism>
<dbReference type="GO" id="GO:0000725">
    <property type="term" value="P:recombinational repair"/>
    <property type="evidence" value="ECO:0007669"/>
    <property type="project" value="TreeGrafter"/>
</dbReference>
<dbReference type="AlphaFoldDB" id="A0A4Q4TTN3"/>
<keyword evidence="3" id="KW-1185">Reference proteome</keyword>
<dbReference type="GO" id="GO:0005524">
    <property type="term" value="F:ATP binding"/>
    <property type="evidence" value="ECO:0007669"/>
    <property type="project" value="InterPro"/>
</dbReference>
<dbReference type="PANTHER" id="PTHR11070">
    <property type="entry name" value="UVRD / RECB / PCRA DNA HELICASE FAMILY MEMBER"/>
    <property type="match status" value="1"/>
</dbReference>
<dbReference type="CDD" id="cd17932">
    <property type="entry name" value="DEXQc_UvrD"/>
    <property type="match status" value="1"/>
</dbReference>
<gene>
    <name evidence="2" type="ORF">DL764_001650</name>
</gene>
<dbReference type="InterPro" id="IPR027785">
    <property type="entry name" value="UvrD-like_helicase_C"/>
</dbReference>
<evidence type="ECO:0000259" key="1">
    <source>
        <dbReference type="Pfam" id="PF13538"/>
    </source>
</evidence>
<dbReference type="Gene3D" id="3.90.320.10">
    <property type="match status" value="1"/>
</dbReference>
<dbReference type="GO" id="GO:0003677">
    <property type="term" value="F:DNA binding"/>
    <property type="evidence" value="ECO:0007669"/>
    <property type="project" value="InterPro"/>
</dbReference>
<dbReference type="Pfam" id="PF13538">
    <property type="entry name" value="UvrD_C_2"/>
    <property type="match status" value="1"/>
</dbReference>
<dbReference type="STRING" id="155417.A0A4Q4TTN3"/>
<dbReference type="GO" id="GO:0005634">
    <property type="term" value="C:nucleus"/>
    <property type="evidence" value="ECO:0007669"/>
    <property type="project" value="TreeGrafter"/>
</dbReference>
<protein>
    <recommendedName>
        <fullName evidence="1">UvrD-like helicase C-terminal domain-containing protein</fullName>
    </recommendedName>
</protein>
<dbReference type="OrthoDB" id="1470711at2759"/>
<dbReference type="PANTHER" id="PTHR11070:SF66">
    <property type="entry name" value="UVRD-LIKE HELICASE C-TERMINAL DOMAIN-CONTAINING PROTEIN"/>
    <property type="match status" value="1"/>
</dbReference>